<comment type="caution">
    <text evidence="1">The sequence shown here is derived from an EMBL/GenBank/DDBJ whole genome shotgun (WGS) entry which is preliminary data.</text>
</comment>
<dbReference type="PANTHER" id="PTHR37812:SF1">
    <property type="entry name" value="MU-LIKE PROPHAGE FLUMU PROTEIN C"/>
    <property type="match status" value="1"/>
</dbReference>
<dbReference type="NCBIfam" id="NF040785">
    <property type="entry name" value="CD3324_fam"/>
    <property type="match status" value="1"/>
</dbReference>
<evidence type="ECO:0000313" key="1">
    <source>
        <dbReference type="EMBL" id="MFC5529013.1"/>
    </source>
</evidence>
<proteinExistence type="predicted"/>
<dbReference type="InterPro" id="IPR049739">
    <property type="entry name" value="YraL-like"/>
</dbReference>
<organism evidence="1 2">
    <name type="scientific">Cohnella yongneupensis</name>
    <dbReference type="NCBI Taxonomy" id="425006"/>
    <lineage>
        <taxon>Bacteria</taxon>
        <taxon>Bacillati</taxon>
        <taxon>Bacillota</taxon>
        <taxon>Bacilli</taxon>
        <taxon>Bacillales</taxon>
        <taxon>Paenibacillaceae</taxon>
        <taxon>Cohnella</taxon>
    </lineage>
</organism>
<dbReference type="PANTHER" id="PTHR37812">
    <property type="entry name" value="MU-LIKE PROPHAGE FLUMU PROTEIN C"/>
    <property type="match status" value="1"/>
</dbReference>
<gene>
    <name evidence="1" type="ORF">ACFPQ4_06040</name>
</gene>
<name>A0ABW0QX56_9BACL</name>
<dbReference type="SUPFAM" id="SSF46689">
    <property type="entry name" value="Homeodomain-like"/>
    <property type="match status" value="1"/>
</dbReference>
<protein>
    <submittedName>
        <fullName evidence="1">CD3324 family protein</fullName>
    </submittedName>
</protein>
<sequence length="87" mass="9982">MGKYKNAKDILPQSLVEEIQKYIQGGHLYIPQTQRKAWGTKTGIREELKERNALIVNSFQLGATVTELALRFCLSEERIRGIIYGEE</sequence>
<dbReference type="InterPro" id="IPR009057">
    <property type="entry name" value="Homeodomain-like_sf"/>
</dbReference>
<evidence type="ECO:0000313" key="2">
    <source>
        <dbReference type="Proteomes" id="UP001596108"/>
    </source>
</evidence>
<reference evidence="2" key="1">
    <citation type="journal article" date="2019" name="Int. J. Syst. Evol. Microbiol.">
        <title>The Global Catalogue of Microorganisms (GCM) 10K type strain sequencing project: providing services to taxonomists for standard genome sequencing and annotation.</title>
        <authorList>
            <consortium name="The Broad Institute Genomics Platform"/>
            <consortium name="The Broad Institute Genome Sequencing Center for Infectious Disease"/>
            <person name="Wu L."/>
            <person name="Ma J."/>
        </authorList>
    </citation>
    <scope>NUCLEOTIDE SEQUENCE [LARGE SCALE GENOMIC DNA]</scope>
    <source>
        <strain evidence="2">CGMCC 1.18578</strain>
    </source>
</reference>
<dbReference type="EMBL" id="JBHSNC010000019">
    <property type="protein sequence ID" value="MFC5529013.1"/>
    <property type="molecule type" value="Genomic_DNA"/>
</dbReference>
<keyword evidence="2" id="KW-1185">Reference proteome</keyword>
<accession>A0ABW0QX56</accession>
<dbReference type="Proteomes" id="UP001596108">
    <property type="component" value="Unassembled WGS sequence"/>
</dbReference>
<dbReference type="RefSeq" id="WP_378110884.1">
    <property type="nucleotide sequence ID" value="NZ_JBHSNC010000019.1"/>
</dbReference>
<dbReference type="InterPro" id="IPR052411">
    <property type="entry name" value="c-mor_Regulatory_Protein"/>
</dbReference>